<keyword evidence="1" id="KW-1133">Transmembrane helix</keyword>
<keyword evidence="1" id="KW-0812">Transmembrane</keyword>
<keyword evidence="3" id="KW-1185">Reference proteome</keyword>
<comment type="caution">
    <text evidence="2">The sequence shown here is derived from an EMBL/GenBank/DDBJ whole genome shotgun (WGS) entry which is preliminary data.</text>
</comment>
<proteinExistence type="predicted"/>
<evidence type="ECO:0000313" key="3">
    <source>
        <dbReference type="Proteomes" id="UP001153365"/>
    </source>
</evidence>
<name>A0AAV0B795_PHAPC</name>
<organism evidence="2 3">
    <name type="scientific">Phakopsora pachyrhizi</name>
    <name type="common">Asian soybean rust disease fungus</name>
    <dbReference type="NCBI Taxonomy" id="170000"/>
    <lineage>
        <taxon>Eukaryota</taxon>
        <taxon>Fungi</taxon>
        <taxon>Dikarya</taxon>
        <taxon>Basidiomycota</taxon>
        <taxon>Pucciniomycotina</taxon>
        <taxon>Pucciniomycetes</taxon>
        <taxon>Pucciniales</taxon>
        <taxon>Phakopsoraceae</taxon>
        <taxon>Phakopsora</taxon>
    </lineage>
</organism>
<reference evidence="2" key="1">
    <citation type="submission" date="2022-06" db="EMBL/GenBank/DDBJ databases">
        <authorList>
            <consortium name="SYNGENTA / RWTH Aachen University"/>
        </authorList>
    </citation>
    <scope>NUCLEOTIDE SEQUENCE</scope>
</reference>
<keyword evidence="1" id="KW-0472">Membrane</keyword>
<evidence type="ECO:0000256" key="1">
    <source>
        <dbReference type="SAM" id="Phobius"/>
    </source>
</evidence>
<evidence type="ECO:0000313" key="2">
    <source>
        <dbReference type="EMBL" id="CAH7682829.1"/>
    </source>
</evidence>
<dbReference type="EMBL" id="CALTRL010004304">
    <property type="protein sequence ID" value="CAH7682829.1"/>
    <property type="molecule type" value="Genomic_DNA"/>
</dbReference>
<protein>
    <submittedName>
        <fullName evidence="2">Uncharacterized protein</fullName>
    </submittedName>
</protein>
<dbReference type="AlphaFoldDB" id="A0AAV0B795"/>
<accession>A0AAV0B795</accession>
<gene>
    <name evidence="2" type="ORF">PPACK8108_LOCUS15959</name>
</gene>
<dbReference type="Proteomes" id="UP001153365">
    <property type="component" value="Unassembled WGS sequence"/>
</dbReference>
<sequence length="72" mass="8066">MDSPTSGAVYYVAFCLLGLWPRVGWVAALLIPSNFTTTRTIMDLMRKDAVKPRMEKSPTASVPDILVFNYKI</sequence>
<feature type="transmembrane region" description="Helical" evidence="1">
    <location>
        <begin position="6"/>
        <end position="31"/>
    </location>
</feature>